<protein>
    <submittedName>
        <fullName evidence="2">Uncharacterized protein</fullName>
    </submittedName>
</protein>
<evidence type="ECO:0000313" key="2">
    <source>
        <dbReference type="EMBL" id="QFI62986.1"/>
    </source>
</evidence>
<gene>
    <name evidence="2" type="ORF">D0Y83_06655</name>
</gene>
<reference evidence="3" key="1">
    <citation type="submission" date="2018-09" db="EMBL/GenBank/DDBJ databases">
        <title>Nocardia yunnanensis sp. nov., an actinomycete isolated from a soil sample.</title>
        <authorList>
            <person name="Zhang J."/>
        </authorList>
    </citation>
    <scope>NUCLEOTIDE SEQUENCE [LARGE SCALE GENOMIC DNA]</scope>
    <source>
        <strain evidence="3">21-3</strain>
    </source>
</reference>
<feature type="transmembrane region" description="Helical" evidence="1">
    <location>
        <begin position="31"/>
        <end position="52"/>
    </location>
</feature>
<keyword evidence="1" id="KW-1133">Transmembrane helix</keyword>
<proteinExistence type="predicted"/>
<dbReference type="Proteomes" id="UP000325385">
    <property type="component" value="Chromosome"/>
</dbReference>
<keyword evidence="1" id="KW-0472">Membrane</keyword>
<keyword evidence="1" id="KW-0812">Transmembrane</keyword>
<evidence type="ECO:0000256" key="1">
    <source>
        <dbReference type="SAM" id="Phobius"/>
    </source>
</evidence>
<accession>A0A5P6NAI7</accession>
<organism evidence="2 3">
    <name type="scientific">Qipengyuania flava</name>
    <dbReference type="NCBI Taxonomy" id="192812"/>
    <lineage>
        <taxon>Bacteria</taxon>
        <taxon>Pseudomonadati</taxon>
        <taxon>Pseudomonadota</taxon>
        <taxon>Alphaproteobacteria</taxon>
        <taxon>Sphingomonadales</taxon>
        <taxon>Erythrobacteraceae</taxon>
        <taxon>Qipengyuania</taxon>
    </lineage>
</organism>
<evidence type="ECO:0000313" key="3">
    <source>
        <dbReference type="Proteomes" id="UP000325385"/>
    </source>
</evidence>
<dbReference type="EMBL" id="CP032228">
    <property type="protein sequence ID" value="QFI62986.1"/>
    <property type="molecule type" value="Genomic_DNA"/>
</dbReference>
<sequence>MPSALLLCRVGVDPLIEHPEGLDNPLAKRTVVVTMAALVILIALSIWAAFAIRLDTFARIDQGTERIHIRGTEAKFIGHAEGHYAGHEVLIEGLPGVHQLEELPIAWRALCVVRHDPQTDWSTADPMMKAHLMSDEMNEACRPFEGLEVEGQRVPVARPVGSAAAIG</sequence>
<dbReference type="AlphaFoldDB" id="A0A5P6NAI7"/>
<name>A0A5P6NAI7_9SPHN</name>